<dbReference type="AlphaFoldDB" id="A0AAD9R3A2"/>
<dbReference type="GO" id="GO:0016579">
    <property type="term" value="P:protein deubiquitination"/>
    <property type="evidence" value="ECO:0007669"/>
    <property type="project" value="InterPro"/>
</dbReference>
<evidence type="ECO:0000256" key="2">
    <source>
        <dbReference type="ARBA" id="ARBA00004514"/>
    </source>
</evidence>
<gene>
    <name evidence="13" type="ORF">P5673_003448</name>
</gene>
<keyword evidence="7 11" id="KW-0378">Hydrolase</keyword>
<dbReference type="GO" id="GO:0006508">
    <property type="term" value="P:proteolysis"/>
    <property type="evidence" value="ECO:0007669"/>
    <property type="project" value="UniProtKB-KW"/>
</dbReference>
<accession>A0AAD9R3A2</accession>
<evidence type="ECO:0000313" key="14">
    <source>
        <dbReference type="Proteomes" id="UP001249851"/>
    </source>
</evidence>
<protein>
    <recommendedName>
        <fullName evidence="9">Josephin-2</fullName>
        <ecNumber evidence="3">3.4.19.12</ecNumber>
    </recommendedName>
    <alternativeName>
        <fullName evidence="10">Josephin domain-containing protein 2</fullName>
    </alternativeName>
</protein>
<evidence type="ECO:0000256" key="1">
    <source>
        <dbReference type="ARBA" id="ARBA00000707"/>
    </source>
</evidence>
<evidence type="ECO:0000256" key="9">
    <source>
        <dbReference type="ARBA" id="ARBA00069892"/>
    </source>
</evidence>
<dbReference type="PROSITE" id="PS50957">
    <property type="entry name" value="JOSEPHIN"/>
    <property type="match status" value="1"/>
</dbReference>
<comment type="catalytic activity">
    <reaction evidence="1">
        <text>Thiol-dependent hydrolysis of ester, thioester, amide, peptide and isopeptide bonds formed by the C-terminal Gly of ubiquitin (a 76-residue protein attached to proteins as an intracellular targeting signal).</text>
        <dbReference type="EC" id="3.4.19.12"/>
    </reaction>
</comment>
<name>A0AAD9R3A2_ACRCE</name>
<dbReference type="FunFam" id="3.90.70.40:FF:000003">
    <property type="entry name" value="josephin-2 isoform X1"/>
    <property type="match status" value="1"/>
</dbReference>
<dbReference type="EMBL" id="JARQWQ010000005">
    <property type="protein sequence ID" value="KAK2572020.1"/>
    <property type="molecule type" value="Genomic_DNA"/>
</dbReference>
<feature type="active site" evidence="11">
    <location>
        <position position="162"/>
    </location>
</feature>
<sequence>MAKSGTWPVIPKMKLKDGLLLSVVVPLLPCTVMEVYHERQRKMLCAVHALNNLFQEKDAYSKADLDAISYNLSPDTLVNPHKNVLGLGNYDVNVIMAALQLRDYETVWFDKRLSLETLVLENIFGMVVNKPSSMNLIGLEIPFKRPHWLAIRKVNGSYYNLDSKLTSPQLLGSEENLIAFLTEVLSLEDAQLLIVVGKSEAENCLWKRQ</sequence>
<feature type="active site" evidence="11">
    <location>
        <position position="147"/>
    </location>
</feature>
<evidence type="ECO:0000313" key="13">
    <source>
        <dbReference type="EMBL" id="KAK2572020.1"/>
    </source>
</evidence>
<dbReference type="PANTHER" id="PTHR13291:SF0">
    <property type="entry name" value="JOSEPHIN-LIKE PROTEIN"/>
    <property type="match status" value="1"/>
</dbReference>
<evidence type="ECO:0000256" key="6">
    <source>
        <dbReference type="ARBA" id="ARBA00022786"/>
    </source>
</evidence>
<comment type="subcellular location">
    <subcellularLocation>
        <location evidence="2">Cytoplasm</location>
        <location evidence="2">Cytosol</location>
    </subcellularLocation>
</comment>
<comment type="function">
    <text evidence="8">Cleaves 'Lys-63'-linked poly-ubiquitin chains, and with lesser efficiency 'Lys-48'-linked poly-ubiquitin chains (in vitro). May act as a deubiquitinating enzyme.</text>
</comment>
<evidence type="ECO:0000259" key="12">
    <source>
        <dbReference type="PROSITE" id="PS50957"/>
    </source>
</evidence>
<dbReference type="Proteomes" id="UP001249851">
    <property type="component" value="Unassembled WGS sequence"/>
</dbReference>
<dbReference type="SMART" id="SM01246">
    <property type="entry name" value="Josephin"/>
    <property type="match status" value="1"/>
</dbReference>
<feature type="active site" evidence="11">
    <location>
        <position position="45"/>
    </location>
</feature>
<evidence type="ECO:0000256" key="10">
    <source>
        <dbReference type="ARBA" id="ARBA00077222"/>
    </source>
</evidence>
<dbReference type="PANTHER" id="PTHR13291">
    <property type="entry name" value="JOSEPHIN 1, 2"/>
    <property type="match status" value="1"/>
</dbReference>
<dbReference type="GO" id="GO:0004843">
    <property type="term" value="F:cysteine-type deubiquitinase activity"/>
    <property type="evidence" value="ECO:0007669"/>
    <property type="project" value="UniProtKB-EC"/>
</dbReference>
<evidence type="ECO:0000256" key="8">
    <source>
        <dbReference type="ARBA" id="ARBA00058284"/>
    </source>
</evidence>
<dbReference type="Gene3D" id="3.90.70.40">
    <property type="match status" value="1"/>
</dbReference>
<dbReference type="Pfam" id="PF02099">
    <property type="entry name" value="Josephin"/>
    <property type="match status" value="1"/>
</dbReference>
<feature type="domain" description="Josephin" evidence="12">
    <location>
        <begin position="32"/>
        <end position="209"/>
    </location>
</feature>
<keyword evidence="14" id="KW-1185">Reference proteome</keyword>
<dbReference type="GO" id="GO:0005829">
    <property type="term" value="C:cytosol"/>
    <property type="evidence" value="ECO:0007669"/>
    <property type="project" value="UniProtKB-SubCell"/>
</dbReference>
<reference evidence="13" key="2">
    <citation type="journal article" date="2023" name="Science">
        <title>Genomic signatures of disease resistance in endangered staghorn corals.</title>
        <authorList>
            <person name="Vollmer S.V."/>
            <person name="Selwyn J.D."/>
            <person name="Despard B.A."/>
            <person name="Roesel C.L."/>
        </authorList>
    </citation>
    <scope>NUCLEOTIDE SEQUENCE</scope>
    <source>
        <strain evidence="13">K2</strain>
    </source>
</reference>
<evidence type="ECO:0000256" key="11">
    <source>
        <dbReference type="PROSITE-ProRule" id="PRU00331"/>
    </source>
</evidence>
<comment type="caution">
    <text evidence="13">The sequence shown here is derived from an EMBL/GenBank/DDBJ whole genome shotgun (WGS) entry which is preliminary data.</text>
</comment>
<evidence type="ECO:0000256" key="3">
    <source>
        <dbReference type="ARBA" id="ARBA00012759"/>
    </source>
</evidence>
<dbReference type="EC" id="3.4.19.12" evidence="3"/>
<evidence type="ECO:0000256" key="7">
    <source>
        <dbReference type="ARBA" id="ARBA00022801"/>
    </source>
</evidence>
<reference evidence="13" key="1">
    <citation type="journal article" date="2023" name="G3 (Bethesda)">
        <title>Whole genome assembly and annotation of the endangered Caribbean coral Acropora cervicornis.</title>
        <authorList>
            <person name="Selwyn J.D."/>
            <person name="Vollmer S.V."/>
        </authorList>
    </citation>
    <scope>NUCLEOTIDE SEQUENCE</scope>
    <source>
        <strain evidence="13">K2</strain>
    </source>
</reference>
<dbReference type="InterPro" id="IPR040053">
    <property type="entry name" value="JOSD1/2"/>
</dbReference>
<dbReference type="InterPro" id="IPR006155">
    <property type="entry name" value="Josephin"/>
</dbReference>
<proteinExistence type="predicted"/>
<organism evidence="13 14">
    <name type="scientific">Acropora cervicornis</name>
    <name type="common">Staghorn coral</name>
    <dbReference type="NCBI Taxonomy" id="6130"/>
    <lineage>
        <taxon>Eukaryota</taxon>
        <taxon>Metazoa</taxon>
        <taxon>Cnidaria</taxon>
        <taxon>Anthozoa</taxon>
        <taxon>Hexacorallia</taxon>
        <taxon>Scleractinia</taxon>
        <taxon>Astrocoeniina</taxon>
        <taxon>Acroporidae</taxon>
        <taxon>Acropora</taxon>
    </lineage>
</organism>
<evidence type="ECO:0000256" key="4">
    <source>
        <dbReference type="ARBA" id="ARBA00022490"/>
    </source>
</evidence>
<keyword evidence="4" id="KW-0963">Cytoplasm</keyword>
<keyword evidence="6" id="KW-0833">Ubl conjugation pathway</keyword>
<evidence type="ECO:0000256" key="5">
    <source>
        <dbReference type="ARBA" id="ARBA00022670"/>
    </source>
</evidence>
<keyword evidence="5" id="KW-0645">Protease</keyword>